<organism evidence="2 3">
    <name type="scientific">Telmatospirillum siberiense</name>
    <dbReference type="NCBI Taxonomy" id="382514"/>
    <lineage>
        <taxon>Bacteria</taxon>
        <taxon>Pseudomonadati</taxon>
        <taxon>Pseudomonadota</taxon>
        <taxon>Alphaproteobacteria</taxon>
        <taxon>Rhodospirillales</taxon>
        <taxon>Rhodospirillaceae</taxon>
        <taxon>Telmatospirillum</taxon>
    </lineage>
</organism>
<gene>
    <name evidence="2" type="ORF">CWS72_24155</name>
</gene>
<sequence length="178" mass="18627">MSTDILENFLSTLSPFFTLIGSVCWLGGLSLGSIAFYHAIKVHDGQSRSGWNGVVATMFTAIVLMNLPGFMSVASQTLLGSSTGLDVTSTKALDYASQINTTGDSSVQKGLAGALYYVQFIGWIAAMRGWWMIRSAVHGVSQVTIGAGVVHIVAGVIGANITVFTPIISNFLGVTSGS</sequence>
<feature type="transmembrane region" description="Helical" evidence="1">
    <location>
        <begin position="114"/>
        <end position="131"/>
    </location>
</feature>
<evidence type="ECO:0000256" key="1">
    <source>
        <dbReference type="SAM" id="Phobius"/>
    </source>
</evidence>
<keyword evidence="1" id="KW-0472">Membrane</keyword>
<keyword evidence="1" id="KW-0812">Transmembrane</keyword>
<dbReference type="Proteomes" id="UP000233293">
    <property type="component" value="Unassembled WGS sequence"/>
</dbReference>
<dbReference type="EMBL" id="PIUM01000040">
    <property type="protein sequence ID" value="PKU22001.1"/>
    <property type="molecule type" value="Genomic_DNA"/>
</dbReference>
<name>A0A2N3PNL5_9PROT</name>
<dbReference type="AlphaFoldDB" id="A0A2N3PNL5"/>
<evidence type="ECO:0000313" key="2">
    <source>
        <dbReference type="EMBL" id="PKU22001.1"/>
    </source>
</evidence>
<dbReference type="RefSeq" id="WP_101253223.1">
    <property type="nucleotide sequence ID" value="NZ_PIUM01000040.1"/>
</dbReference>
<accession>A0A2N3PNL5</accession>
<reference evidence="3" key="1">
    <citation type="submission" date="2017-12" db="EMBL/GenBank/DDBJ databases">
        <title>Draft genome sequence of Telmatospirillum siberiense 26-4b1T, an acidotolerant peatland alphaproteobacterium potentially involved in sulfur cycling.</title>
        <authorList>
            <person name="Hausmann B."/>
            <person name="Pjevac P."/>
            <person name="Schreck K."/>
            <person name="Herbold C.W."/>
            <person name="Daims H."/>
            <person name="Wagner M."/>
            <person name="Pester M."/>
            <person name="Loy A."/>
        </authorList>
    </citation>
    <scope>NUCLEOTIDE SEQUENCE [LARGE SCALE GENOMIC DNA]</scope>
    <source>
        <strain evidence="3">26-4b1</strain>
    </source>
</reference>
<feature type="transmembrane region" description="Helical" evidence="1">
    <location>
        <begin position="16"/>
        <end position="39"/>
    </location>
</feature>
<proteinExistence type="predicted"/>
<feature type="transmembrane region" description="Helical" evidence="1">
    <location>
        <begin position="143"/>
        <end position="168"/>
    </location>
</feature>
<comment type="caution">
    <text evidence="2">The sequence shown here is derived from an EMBL/GenBank/DDBJ whole genome shotgun (WGS) entry which is preliminary data.</text>
</comment>
<protein>
    <submittedName>
        <fullName evidence="2">Uncharacterized protein</fullName>
    </submittedName>
</protein>
<keyword evidence="1" id="KW-1133">Transmembrane helix</keyword>
<keyword evidence="3" id="KW-1185">Reference proteome</keyword>
<evidence type="ECO:0000313" key="3">
    <source>
        <dbReference type="Proteomes" id="UP000233293"/>
    </source>
</evidence>
<feature type="transmembrane region" description="Helical" evidence="1">
    <location>
        <begin position="51"/>
        <end position="71"/>
    </location>
</feature>